<organism evidence="6 7">
    <name type="scientific">Spirochaeta isovalerica</name>
    <dbReference type="NCBI Taxonomy" id="150"/>
    <lineage>
        <taxon>Bacteria</taxon>
        <taxon>Pseudomonadati</taxon>
        <taxon>Spirochaetota</taxon>
        <taxon>Spirochaetia</taxon>
        <taxon>Spirochaetales</taxon>
        <taxon>Spirochaetaceae</taxon>
        <taxon>Spirochaeta</taxon>
    </lineage>
</organism>
<dbReference type="PROSITE" id="PS51128">
    <property type="entry name" value="ZF_DKSA_2"/>
    <property type="match status" value="1"/>
</dbReference>
<dbReference type="Proteomes" id="UP000587760">
    <property type="component" value="Unassembled WGS sequence"/>
</dbReference>
<dbReference type="PANTHER" id="PTHR33823">
    <property type="entry name" value="RNA POLYMERASE-BINDING TRANSCRIPTION FACTOR DKSA-RELATED"/>
    <property type="match status" value="1"/>
</dbReference>
<keyword evidence="3" id="KW-0862">Zinc</keyword>
<dbReference type="GO" id="GO:0008270">
    <property type="term" value="F:zinc ion binding"/>
    <property type="evidence" value="ECO:0007669"/>
    <property type="project" value="UniProtKB-KW"/>
</dbReference>
<dbReference type="Pfam" id="PF01258">
    <property type="entry name" value="zf-dskA_traR"/>
    <property type="match status" value="1"/>
</dbReference>
<evidence type="ECO:0000313" key="6">
    <source>
        <dbReference type="EMBL" id="MBB6480850.1"/>
    </source>
</evidence>
<evidence type="ECO:0000256" key="3">
    <source>
        <dbReference type="ARBA" id="ARBA00022833"/>
    </source>
</evidence>
<dbReference type="EMBL" id="JACHGJ010000004">
    <property type="protein sequence ID" value="MBB6480850.1"/>
    <property type="molecule type" value="Genomic_DNA"/>
</dbReference>
<feature type="domain" description="Zinc finger DksA/TraR C4-type" evidence="5">
    <location>
        <begin position="79"/>
        <end position="112"/>
    </location>
</feature>
<proteinExistence type="predicted"/>
<evidence type="ECO:0000259" key="5">
    <source>
        <dbReference type="Pfam" id="PF01258"/>
    </source>
</evidence>
<dbReference type="RefSeq" id="WP_184747106.1">
    <property type="nucleotide sequence ID" value="NZ_JACHGJ010000004.1"/>
</dbReference>
<name>A0A841RCY0_9SPIO</name>
<dbReference type="Gene3D" id="1.20.120.910">
    <property type="entry name" value="DksA, coiled-coil domain"/>
    <property type="match status" value="1"/>
</dbReference>
<keyword evidence="7" id="KW-1185">Reference proteome</keyword>
<comment type="caution">
    <text evidence="6">The sequence shown here is derived from an EMBL/GenBank/DDBJ whole genome shotgun (WGS) entry which is preliminary data.</text>
</comment>
<evidence type="ECO:0000256" key="2">
    <source>
        <dbReference type="ARBA" id="ARBA00022771"/>
    </source>
</evidence>
<evidence type="ECO:0000313" key="7">
    <source>
        <dbReference type="Proteomes" id="UP000587760"/>
    </source>
</evidence>
<dbReference type="AlphaFoldDB" id="A0A841RCY0"/>
<keyword evidence="2" id="KW-0863">Zinc-finger</keyword>
<reference evidence="6 7" key="1">
    <citation type="submission" date="2020-08" db="EMBL/GenBank/DDBJ databases">
        <title>Genomic Encyclopedia of Type Strains, Phase IV (KMG-IV): sequencing the most valuable type-strain genomes for metagenomic binning, comparative biology and taxonomic classification.</title>
        <authorList>
            <person name="Goeker M."/>
        </authorList>
    </citation>
    <scope>NUCLEOTIDE SEQUENCE [LARGE SCALE GENOMIC DNA]</scope>
    <source>
        <strain evidence="6 7">DSM 2461</strain>
    </source>
</reference>
<feature type="zinc finger region" description="dksA C4-type" evidence="4">
    <location>
        <begin position="84"/>
        <end position="108"/>
    </location>
</feature>
<sequence>MTELELLKFRKQIEEGIEEILRRMPFLKEEARGNPYSCSIGKVSWMDSQNDKGISEQLLRESKLRLEKLRNAMMRIENGTYGICIRCGNAIPPGRLEIIPEVLLCLSCAEKKK</sequence>
<evidence type="ECO:0000256" key="1">
    <source>
        <dbReference type="ARBA" id="ARBA00022723"/>
    </source>
</evidence>
<evidence type="ECO:0000256" key="4">
    <source>
        <dbReference type="PROSITE-ProRule" id="PRU00510"/>
    </source>
</evidence>
<keyword evidence="1" id="KW-0479">Metal-binding</keyword>
<accession>A0A841RCY0</accession>
<dbReference type="InterPro" id="IPR000962">
    <property type="entry name" value="Znf_DskA_TraR"/>
</dbReference>
<protein>
    <submittedName>
        <fullName evidence="6">DnaK suppressor protein</fullName>
    </submittedName>
</protein>
<dbReference type="SUPFAM" id="SSF57716">
    <property type="entry name" value="Glucocorticoid receptor-like (DNA-binding domain)"/>
    <property type="match status" value="1"/>
</dbReference>
<gene>
    <name evidence="6" type="ORF">HNR50_002523</name>
</gene>